<keyword evidence="2" id="KW-0804">Transcription</keyword>
<feature type="domain" description="HTH araC/xylS-type" evidence="3">
    <location>
        <begin position="201"/>
        <end position="299"/>
    </location>
</feature>
<reference evidence="5" key="2">
    <citation type="submission" date="2023-01" db="EMBL/GenBank/DDBJ databases">
        <title>Human gut microbiome strain richness.</title>
        <authorList>
            <person name="Chen-Liaw A."/>
        </authorList>
    </citation>
    <scope>NUCLEOTIDE SEQUENCE</scope>
    <source>
        <strain evidence="5">1001287st1_F4_1001285I_161205</strain>
    </source>
</reference>
<dbReference type="EMBL" id="JAQLWV010000033">
    <property type="protein sequence ID" value="MDB7934946.1"/>
    <property type="molecule type" value="Genomic_DNA"/>
</dbReference>
<evidence type="ECO:0000256" key="2">
    <source>
        <dbReference type="ARBA" id="ARBA00023163"/>
    </source>
</evidence>
<dbReference type="Proteomes" id="UP001211173">
    <property type="component" value="Unassembled WGS sequence"/>
</dbReference>
<proteinExistence type="predicted"/>
<dbReference type="Proteomes" id="UP000095746">
    <property type="component" value="Unassembled WGS sequence"/>
</dbReference>
<evidence type="ECO:0000313" key="6">
    <source>
        <dbReference type="Proteomes" id="UP000095746"/>
    </source>
</evidence>
<dbReference type="SUPFAM" id="SSF46689">
    <property type="entry name" value="Homeodomain-like"/>
    <property type="match status" value="2"/>
</dbReference>
<dbReference type="GO" id="GO:0043565">
    <property type="term" value="F:sequence-specific DNA binding"/>
    <property type="evidence" value="ECO:0007669"/>
    <property type="project" value="InterPro"/>
</dbReference>
<protein>
    <submittedName>
        <fullName evidence="5">AraC family transcriptional regulator</fullName>
    </submittedName>
    <submittedName>
        <fullName evidence="4">DNA-binding transcriptional regulator AraC</fullName>
    </submittedName>
</protein>
<dbReference type="RefSeq" id="WP_055271725.1">
    <property type="nucleotide sequence ID" value="NZ_BAABZG010000001.1"/>
</dbReference>
<sequence length="299" mass="34247">MFELPLESEVSSVFPSKRVEVRPGVQLWISSGTMKQKLQRKASTTSSIFELAYSQEKSLYSELGRASVEIKPGYSNLGFLGQTTGYSEYNCGEEIKLYSIWVEPQTFNDFCQAVSGDTNLGFHSFQNISCPYYSFKHDAHEECLLNKLGKALESSNDKLNRLLLESQVLELLSVNIERLLCYGNGIERPLPVSAADMERLHYAREILLHRLDCPPSLLELSRLIQMNDFKMKRLFKQCYGKTVYQYIREERMERAFSLIQDGRHNVSQTAVAVGYTNISHFSDAFRAYFGVSPHMLVKR</sequence>
<dbReference type="PANTHER" id="PTHR47893:SF1">
    <property type="entry name" value="REGULATORY PROTEIN PCHR"/>
    <property type="match status" value="1"/>
</dbReference>
<evidence type="ECO:0000256" key="1">
    <source>
        <dbReference type="ARBA" id="ARBA00023015"/>
    </source>
</evidence>
<evidence type="ECO:0000313" key="4">
    <source>
        <dbReference type="EMBL" id="CUN61105.1"/>
    </source>
</evidence>
<dbReference type="InterPro" id="IPR009057">
    <property type="entry name" value="Homeodomain-like_sf"/>
</dbReference>
<name>A0A173YDP0_FLAPL</name>
<keyword evidence="1" id="KW-0805">Transcription regulation</keyword>
<organism evidence="4 6">
    <name type="scientific">Flavonifractor plautii</name>
    <name type="common">Fusobacterium plautii</name>
    <dbReference type="NCBI Taxonomy" id="292800"/>
    <lineage>
        <taxon>Bacteria</taxon>
        <taxon>Bacillati</taxon>
        <taxon>Bacillota</taxon>
        <taxon>Clostridia</taxon>
        <taxon>Eubacteriales</taxon>
        <taxon>Oscillospiraceae</taxon>
        <taxon>Flavonifractor</taxon>
    </lineage>
</organism>
<dbReference type="InterPro" id="IPR053142">
    <property type="entry name" value="PchR_regulatory_protein"/>
</dbReference>
<keyword evidence="4" id="KW-0238">DNA-binding</keyword>
<dbReference type="Pfam" id="PF12833">
    <property type="entry name" value="HTH_18"/>
    <property type="match status" value="1"/>
</dbReference>
<evidence type="ECO:0000313" key="5">
    <source>
        <dbReference type="EMBL" id="MDB7934946.1"/>
    </source>
</evidence>
<dbReference type="PANTHER" id="PTHR47893">
    <property type="entry name" value="REGULATORY PROTEIN PCHR"/>
    <property type="match status" value="1"/>
</dbReference>
<evidence type="ECO:0000259" key="3">
    <source>
        <dbReference type="PROSITE" id="PS01124"/>
    </source>
</evidence>
<accession>A0A173YDP0</accession>
<dbReference type="GO" id="GO:0003700">
    <property type="term" value="F:DNA-binding transcription factor activity"/>
    <property type="evidence" value="ECO:0007669"/>
    <property type="project" value="InterPro"/>
</dbReference>
<dbReference type="PROSITE" id="PS01124">
    <property type="entry name" value="HTH_ARAC_FAMILY_2"/>
    <property type="match status" value="1"/>
</dbReference>
<dbReference type="InterPro" id="IPR018060">
    <property type="entry name" value="HTH_AraC"/>
</dbReference>
<dbReference type="SMART" id="SM00342">
    <property type="entry name" value="HTH_ARAC"/>
    <property type="match status" value="1"/>
</dbReference>
<dbReference type="EMBL" id="CYZT01000005">
    <property type="protein sequence ID" value="CUN61105.1"/>
    <property type="molecule type" value="Genomic_DNA"/>
</dbReference>
<dbReference type="AlphaFoldDB" id="A0A173YDP0"/>
<reference evidence="4 6" key="1">
    <citation type="submission" date="2015-09" db="EMBL/GenBank/DDBJ databases">
        <authorList>
            <consortium name="Pathogen Informatics"/>
        </authorList>
    </citation>
    <scope>NUCLEOTIDE SEQUENCE [LARGE SCALE GENOMIC DNA]</scope>
    <source>
        <strain evidence="4 6">2789STDY5608854</strain>
    </source>
</reference>
<dbReference type="Gene3D" id="1.10.10.60">
    <property type="entry name" value="Homeodomain-like"/>
    <property type="match status" value="2"/>
</dbReference>
<gene>
    <name evidence="4" type="ORF">ERS852411_00186</name>
    <name evidence="5" type="ORF">PNE06_17825</name>
</gene>